<dbReference type="InterPro" id="IPR001254">
    <property type="entry name" value="Trypsin_dom"/>
</dbReference>
<dbReference type="InterPro" id="IPR043504">
    <property type="entry name" value="Peptidase_S1_PA_chymotrypsin"/>
</dbReference>
<dbReference type="Gene3D" id="2.40.10.10">
    <property type="entry name" value="Trypsin-like serine proteases"/>
    <property type="match status" value="1"/>
</dbReference>
<dbReference type="GO" id="GO:0006508">
    <property type="term" value="P:proteolysis"/>
    <property type="evidence" value="ECO:0007669"/>
    <property type="project" value="InterPro"/>
</dbReference>
<proteinExistence type="predicted"/>
<reference evidence="2" key="1">
    <citation type="journal article" date="2014" name="Front. Microbiol.">
        <title>High frequency of phylogenetically diverse reductive dehalogenase-homologous genes in deep subseafloor sedimentary metagenomes.</title>
        <authorList>
            <person name="Kawai M."/>
            <person name="Futagami T."/>
            <person name="Toyoda A."/>
            <person name="Takaki Y."/>
            <person name="Nishi S."/>
            <person name="Hori S."/>
            <person name="Arai W."/>
            <person name="Tsubouchi T."/>
            <person name="Morono Y."/>
            <person name="Uchiyama I."/>
            <person name="Ito T."/>
            <person name="Fujiyama A."/>
            <person name="Inagaki F."/>
            <person name="Takami H."/>
        </authorList>
    </citation>
    <scope>NUCLEOTIDE SEQUENCE</scope>
    <source>
        <strain evidence="2">Expedition CK06-06</strain>
    </source>
</reference>
<evidence type="ECO:0000259" key="1">
    <source>
        <dbReference type="Pfam" id="PF00089"/>
    </source>
</evidence>
<dbReference type="InterPro" id="IPR009003">
    <property type="entry name" value="Peptidase_S1_PA"/>
</dbReference>
<comment type="caution">
    <text evidence="2">The sequence shown here is derived from an EMBL/GenBank/DDBJ whole genome shotgun (WGS) entry which is preliminary data.</text>
</comment>
<dbReference type="AlphaFoldDB" id="X0U0V9"/>
<evidence type="ECO:0000313" key="2">
    <source>
        <dbReference type="EMBL" id="GAF99164.1"/>
    </source>
</evidence>
<dbReference type="SUPFAM" id="SSF50494">
    <property type="entry name" value="Trypsin-like serine proteases"/>
    <property type="match status" value="1"/>
</dbReference>
<sequence>LDEEVTDVGYAQLPTPGLVDELKNKTDLDIVGYGVQELYHVPGGGPPFWTGLRVRLYAPSKFISGKFVHSDEFIRISLNHSQGKGGTCFGDSGGPDLLAGTNTVLAVNSYVTNYNCAGVGYSSRVDIPEVLDWISTFP</sequence>
<name>X0U0V9_9ZZZZ</name>
<dbReference type="GO" id="GO:0004252">
    <property type="term" value="F:serine-type endopeptidase activity"/>
    <property type="evidence" value="ECO:0007669"/>
    <property type="project" value="InterPro"/>
</dbReference>
<feature type="domain" description="Peptidase S1" evidence="1">
    <location>
        <begin position="71"/>
        <end position="134"/>
    </location>
</feature>
<feature type="non-terminal residue" evidence="2">
    <location>
        <position position="1"/>
    </location>
</feature>
<dbReference type="Pfam" id="PF00089">
    <property type="entry name" value="Trypsin"/>
    <property type="match status" value="1"/>
</dbReference>
<organism evidence="2">
    <name type="scientific">marine sediment metagenome</name>
    <dbReference type="NCBI Taxonomy" id="412755"/>
    <lineage>
        <taxon>unclassified sequences</taxon>
        <taxon>metagenomes</taxon>
        <taxon>ecological metagenomes</taxon>
    </lineage>
</organism>
<gene>
    <name evidence="2" type="ORF">S01H1_22136</name>
</gene>
<dbReference type="EMBL" id="BARS01012427">
    <property type="protein sequence ID" value="GAF99164.1"/>
    <property type="molecule type" value="Genomic_DNA"/>
</dbReference>
<protein>
    <recommendedName>
        <fullName evidence="1">Peptidase S1 domain-containing protein</fullName>
    </recommendedName>
</protein>
<accession>X0U0V9</accession>